<dbReference type="Gene3D" id="3.40.50.300">
    <property type="entry name" value="P-loop containing nucleotide triphosphate hydrolases"/>
    <property type="match status" value="1"/>
</dbReference>
<dbReference type="GeneID" id="33317302"/>
<dbReference type="InterPro" id="IPR027417">
    <property type="entry name" value="P-loop_NTPase"/>
</dbReference>
<keyword evidence="5" id="KW-1185">Reference proteome</keyword>
<dbReference type="Proteomes" id="UP000250125">
    <property type="component" value="Chromosome"/>
</dbReference>
<dbReference type="SUPFAM" id="SSF52540">
    <property type="entry name" value="P-loop containing nucleoside triphosphate hydrolases"/>
    <property type="match status" value="1"/>
</dbReference>
<dbReference type="GO" id="GO:0008146">
    <property type="term" value="F:sulfotransferase activity"/>
    <property type="evidence" value="ECO:0007669"/>
    <property type="project" value="InterPro"/>
</dbReference>
<protein>
    <recommendedName>
        <fullName evidence="3">Sulfotransferase domain-containing protein</fullName>
    </recommendedName>
</protein>
<keyword evidence="2" id="KW-0325">Glycoprotein</keyword>
<sequence>MTLPNFIICGTQKGGTTALYTYLKEHPEIFLPREKEVHYFDLNYPRGINWYEKHFRGTTPQHRAIGEASPFYMYLEEVPERIYEILPDVKLIFILRNPVDRAYSHYWHEVKLGYEWLPFEAAIKKERERLEDASIFAKQNYSYLDRGKYIEQLKRYRKYFSRDQMLILINEDLKAYPEWTMRVVFEFLGVNSDFKSPNWHTSVYVGKSPKFWKLQRLKRYIPLTIAHNIIDSINLKAGYPSMNPNTREKLIKYFKPYNKELEKFLGRRLDSWHR</sequence>
<evidence type="ECO:0000313" key="4">
    <source>
        <dbReference type="EMBL" id="ASJ08373.1"/>
    </source>
</evidence>
<organism evidence="4 5">
    <name type="scientific">Thermococcus siculi</name>
    <dbReference type="NCBI Taxonomy" id="72803"/>
    <lineage>
        <taxon>Archaea</taxon>
        <taxon>Methanobacteriati</taxon>
        <taxon>Methanobacteriota</taxon>
        <taxon>Thermococci</taxon>
        <taxon>Thermococcales</taxon>
        <taxon>Thermococcaceae</taxon>
        <taxon>Thermococcus</taxon>
    </lineage>
</organism>
<evidence type="ECO:0000256" key="1">
    <source>
        <dbReference type="ARBA" id="ARBA00022679"/>
    </source>
</evidence>
<dbReference type="AlphaFoldDB" id="A0A2Z2MW15"/>
<proteinExistence type="predicted"/>
<feature type="domain" description="Sulfotransferase" evidence="3">
    <location>
        <begin position="4"/>
        <end position="194"/>
    </location>
</feature>
<dbReference type="PANTHER" id="PTHR10605:SF56">
    <property type="entry name" value="BIFUNCTIONAL HEPARAN SULFATE N-DEACETYLASE_N-SULFOTRANSFERASE"/>
    <property type="match status" value="1"/>
</dbReference>
<dbReference type="EMBL" id="CP015103">
    <property type="protein sequence ID" value="ASJ08373.1"/>
    <property type="molecule type" value="Genomic_DNA"/>
</dbReference>
<dbReference type="OrthoDB" id="350962at2157"/>
<accession>A0A2Z2MW15</accession>
<gene>
    <name evidence="4" type="ORF">A3L11_03645</name>
</gene>
<evidence type="ECO:0000256" key="2">
    <source>
        <dbReference type="ARBA" id="ARBA00023180"/>
    </source>
</evidence>
<dbReference type="RefSeq" id="WP_088855613.1">
    <property type="nucleotide sequence ID" value="NZ_CP015103.1"/>
</dbReference>
<keyword evidence="1" id="KW-0808">Transferase</keyword>
<dbReference type="InterPro" id="IPR000863">
    <property type="entry name" value="Sulfotransferase_dom"/>
</dbReference>
<reference evidence="4 5" key="1">
    <citation type="submission" date="2016-04" db="EMBL/GenBank/DDBJ databases">
        <title>Complete genome sequence of Thermococcus siculi type strain RG-20.</title>
        <authorList>
            <person name="Oger P.M."/>
        </authorList>
    </citation>
    <scope>NUCLEOTIDE SEQUENCE [LARGE SCALE GENOMIC DNA]</scope>
    <source>
        <strain evidence="4 5">RG-20</strain>
    </source>
</reference>
<dbReference type="InterPro" id="IPR037359">
    <property type="entry name" value="NST/OST"/>
</dbReference>
<name>A0A2Z2MW15_9EURY</name>
<evidence type="ECO:0000259" key="3">
    <source>
        <dbReference type="Pfam" id="PF00685"/>
    </source>
</evidence>
<dbReference type="PANTHER" id="PTHR10605">
    <property type="entry name" value="HEPARAN SULFATE SULFOTRANSFERASE"/>
    <property type="match status" value="1"/>
</dbReference>
<evidence type="ECO:0000313" key="5">
    <source>
        <dbReference type="Proteomes" id="UP000250125"/>
    </source>
</evidence>
<dbReference type="KEGG" id="tsl:A3L11_03645"/>
<dbReference type="Pfam" id="PF00685">
    <property type="entry name" value="Sulfotransfer_1"/>
    <property type="match status" value="1"/>
</dbReference>